<sequence length="251" mass="27430">MIADTNQGDSLSANSEATTNDCAFTPTGRPLCQVADEVYRHVKLCVEAVDWSFPQLECLPECVYISNAQGVLVYSNPSHRKHFSPNASPIGRTKRAFLDPVIADRADKIESLIFDGSPYVICENAGVGLNGATYHVVAHAASLKPLNAPGLAILGVMRLSIHNDRTKVAKQTDLSIAYAKFRELNARDQDICRRTALGASSRELGESLDMTTRGVELRKQKIFAKLEVAKAVDLARLLTRLQDNGFIDMGL</sequence>
<dbReference type="EMBL" id="CP036349">
    <property type="protein sequence ID" value="QDV71838.1"/>
    <property type="molecule type" value="Genomic_DNA"/>
</dbReference>
<dbReference type="SUPFAM" id="SSF46894">
    <property type="entry name" value="C-terminal effector domain of the bipartite response regulators"/>
    <property type="match status" value="1"/>
</dbReference>
<dbReference type="SMART" id="SM00421">
    <property type="entry name" value="HTH_LUXR"/>
    <property type="match status" value="1"/>
</dbReference>
<dbReference type="RefSeq" id="WP_145105061.1">
    <property type="nucleotide sequence ID" value="NZ_CP036349.1"/>
</dbReference>
<feature type="domain" description="HTH luxR-type" evidence="1">
    <location>
        <begin position="181"/>
        <end position="238"/>
    </location>
</feature>
<evidence type="ECO:0000313" key="2">
    <source>
        <dbReference type="EMBL" id="QDV71838.1"/>
    </source>
</evidence>
<dbReference type="InterPro" id="IPR016032">
    <property type="entry name" value="Sig_transdc_resp-reg_C-effctor"/>
</dbReference>
<dbReference type="KEGG" id="bmei:Spa11_00060"/>
<dbReference type="AlphaFoldDB" id="A0A518K1Z5"/>
<name>A0A518K1Z5_9BACT</name>
<protein>
    <recommendedName>
        <fullName evidence="1">HTH luxR-type domain-containing protein</fullName>
    </recommendedName>
</protein>
<dbReference type="InterPro" id="IPR000792">
    <property type="entry name" value="Tscrpt_reg_LuxR_C"/>
</dbReference>
<dbReference type="Proteomes" id="UP000316426">
    <property type="component" value="Chromosome"/>
</dbReference>
<gene>
    <name evidence="2" type="ORF">Spa11_00060</name>
</gene>
<accession>A0A518K1Z5</accession>
<proteinExistence type="predicted"/>
<evidence type="ECO:0000313" key="3">
    <source>
        <dbReference type="Proteomes" id="UP000316426"/>
    </source>
</evidence>
<keyword evidence="3" id="KW-1185">Reference proteome</keyword>
<dbReference type="Gene3D" id="1.10.10.10">
    <property type="entry name" value="Winged helix-like DNA-binding domain superfamily/Winged helix DNA-binding domain"/>
    <property type="match status" value="1"/>
</dbReference>
<evidence type="ECO:0000259" key="1">
    <source>
        <dbReference type="SMART" id="SM00421"/>
    </source>
</evidence>
<dbReference type="GO" id="GO:0003677">
    <property type="term" value="F:DNA binding"/>
    <property type="evidence" value="ECO:0007669"/>
    <property type="project" value="InterPro"/>
</dbReference>
<dbReference type="GO" id="GO:0006355">
    <property type="term" value="P:regulation of DNA-templated transcription"/>
    <property type="evidence" value="ECO:0007669"/>
    <property type="project" value="InterPro"/>
</dbReference>
<dbReference type="InterPro" id="IPR036388">
    <property type="entry name" value="WH-like_DNA-bd_sf"/>
</dbReference>
<organism evidence="2 3">
    <name type="scientific">Botrimarina mediterranea</name>
    <dbReference type="NCBI Taxonomy" id="2528022"/>
    <lineage>
        <taxon>Bacteria</taxon>
        <taxon>Pseudomonadati</taxon>
        <taxon>Planctomycetota</taxon>
        <taxon>Planctomycetia</taxon>
        <taxon>Pirellulales</taxon>
        <taxon>Lacipirellulaceae</taxon>
        <taxon>Botrimarina</taxon>
    </lineage>
</organism>
<reference evidence="2 3" key="1">
    <citation type="submission" date="2019-02" db="EMBL/GenBank/DDBJ databases">
        <title>Deep-cultivation of Planctomycetes and their phenomic and genomic characterization uncovers novel biology.</title>
        <authorList>
            <person name="Wiegand S."/>
            <person name="Jogler M."/>
            <person name="Boedeker C."/>
            <person name="Pinto D."/>
            <person name="Vollmers J."/>
            <person name="Rivas-Marin E."/>
            <person name="Kohn T."/>
            <person name="Peeters S.H."/>
            <person name="Heuer A."/>
            <person name="Rast P."/>
            <person name="Oberbeckmann S."/>
            <person name="Bunk B."/>
            <person name="Jeske O."/>
            <person name="Meyerdierks A."/>
            <person name="Storesund J.E."/>
            <person name="Kallscheuer N."/>
            <person name="Luecker S."/>
            <person name="Lage O.M."/>
            <person name="Pohl T."/>
            <person name="Merkel B.J."/>
            <person name="Hornburger P."/>
            <person name="Mueller R.-W."/>
            <person name="Bruemmer F."/>
            <person name="Labrenz M."/>
            <person name="Spormann A.M."/>
            <person name="Op den Camp H."/>
            <person name="Overmann J."/>
            <person name="Amann R."/>
            <person name="Jetten M.S.M."/>
            <person name="Mascher T."/>
            <person name="Medema M.H."/>
            <person name="Devos D.P."/>
            <person name="Kaster A.-K."/>
            <person name="Ovreas L."/>
            <person name="Rohde M."/>
            <person name="Galperin M.Y."/>
            <person name="Jogler C."/>
        </authorList>
    </citation>
    <scope>NUCLEOTIDE SEQUENCE [LARGE SCALE GENOMIC DNA]</scope>
    <source>
        <strain evidence="2 3">Spa11</strain>
    </source>
</reference>